<reference evidence="2 3" key="1">
    <citation type="journal article" date="2019" name="Int. J. Syst. Evol. Microbiol.">
        <title>The Global Catalogue of Microorganisms (GCM) 10K type strain sequencing project: providing services to taxonomists for standard genome sequencing and annotation.</title>
        <authorList>
            <consortium name="The Broad Institute Genomics Platform"/>
            <consortium name="The Broad Institute Genome Sequencing Center for Infectious Disease"/>
            <person name="Wu L."/>
            <person name="Ma J."/>
        </authorList>
    </citation>
    <scope>NUCLEOTIDE SEQUENCE [LARGE SCALE GENOMIC DNA]</scope>
    <source>
        <strain evidence="2 3">JCM 8201</strain>
    </source>
</reference>
<dbReference type="InterPro" id="IPR050765">
    <property type="entry name" value="Riboflavin_Biosynth_HTPR"/>
</dbReference>
<protein>
    <submittedName>
        <fullName evidence="2">Dihydrofolate reductase family protein</fullName>
    </submittedName>
</protein>
<feature type="domain" description="Bacterial bifunctional deaminase-reductase C-terminal" evidence="1">
    <location>
        <begin position="3"/>
        <end position="186"/>
    </location>
</feature>
<proteinExistence type="predicted"/>
<evidence type="ECO:0000313" key="2">
    <source>
        <dbReference type="EMBL" id="GAA2729535.1"/>
    </source>
</evidence>
<dbReference type="Pfam" id="PF01872">
    <property type="entry name" value="RibD_C"/>
    <property type="match status" value="1"/>
</dbReference>
<organism evidence="2 3">
    <name type="scientific">Actinocorallia aurantiaca</name>
    <dbReference type="NCBI Taxonomy" id="46204"/>
    <lineage>
        <taxon>Bacteria</taxon>
        <taxon>Bacillati</taxon>
        <taxon>Actinomycetota</taxon>
        <taxon>Actinomycetes</taxon>
        <taxon>Streptosporangiales</taxon>
        <taxon>Thermomonosporaceae</taxon>
        <taxon>Actinocorallia</taxon>
    </lineage>
</organism>
<dbReference type="InterPro" id="IPR024072">
    <property type="entry name" value="DHFR-like_dom_sf"/>
</dbReference>
<dbReference type="SUPFAM" id="SSF53597">
    <property type="entry name" value="Dihydrofolate reductase-like"/>
    <property type="match status" value="1"/>
</dbReference>
<dbReference type="InterPro" id="IPR002734">
    <property type="entry name" value="RibDG_C"/>
</dbReference>
<comment type="caution">
    <text evidence="2">The sequence shown here is derived from an EMBL/GenBank/DDBJ whole genome shotgun (WGS) entry which is preliminary data.</text>
</comment>
<dbReference type="PANTHER" id="PTHR38011">
    <property type="entry name" value="DIHYDROFOLATE REDUCTASE FAMILY PROTEIN (AFU_ORTHOLOGUE AFUA_8G06820)"/>
    <property type="match status" value="1"/>
</dbReference>
<accession>A0ABN3UBG9</accession>
<dbReference type="EMBL" id="BAAATZ010000015">
    <property type="protein sequence ID" value="GAA2729535.1"/>
    <property type="molecule type" value="Genomic_DNA"/>
</dbReference>
<dbReference type="PANTHER" id="PTHR38011:SF2">
    <property type="entry name" value="BIFUNCTIONAL DEAMINASE-REDUCTASE DOMAIN PROTEIN"/>
    <property type="match status" value="1"/>
</dbReference>
<dbReference type="Proteomes" id="UP001501842">
    <property type="component" value="Unassembled WGS sequence"/>
</dbReference>
<name>A0ABN3UBG9_9ACTN</name>
<evidence type="ECO:0000313" key="3">
    <source>
        <dbReference type="Proteomes" id="UP001501842"/>
    </source>
</evidence>
<dbReference type="RefSeq" id="WP_344452080.1">
    <property type="nucleotide sequence ID" value="NZ_BAAATZ010000015.1"/>
</dbReference>
<keyword evidence="3" id="KW-1185">Reference proteome</keyword>
<sequence>MRKLIIIEFLSLDGVMQGYGGPEEDTSGGFAHGGWGAAYQDHVIGETAGRGMAATDAFLFGRRTYDKMAAYWPTGPSDDPATAHLNSSAKYVASRSPRTLEWENTVQLEGDVTAAVTRLKEEDGGTIAVLGSGDLAQTLIRDDLVDEYLLFMHPLLLGGGKRLFRDAPSPRRLRLLEVRPTTTGTLVLRYRPEMIGDHR</sequence>
<dbReference type="Gene3D" id="3.40.430.10">
    <property type="entry name" value="Dihydrofolate Reductase, subunit A"/>
    <property type="match status" value="1"/>
</dbReference>
<gene>
    <name evidence="2" type="ORF">GCM10010439_40280</name>
</gene>
<evidence type="ECO:0000259" key="1">
    <source>
        <dbReference type="Pfam" id="PF01872"/>
    </source>
</evidence>